<proteinExistence type="predicted"/>
<evidence type="ECO:0000313" key="1">
    <source>
        <dbReference type="EMBL" id="KAG5621802.1"/>
    </source>
</evidence>
<dbReference type="OrthoDB" id="851651at2759"/>
<keyword evidence="2" id="KW-1185">Reference proteome</keyword>
<gene>
    <name evidence="1" type="ORF">H5410_007020</name>
</gene>
<dbReference type="EMBL" id="JACXVP010000002">
    <property type="protein sequence ID" value="KAG5621802.1"/>
    <property type="molecule type" value="Genomic_DNA"/>
</dbReference>
<sequence>MVESKNVFVLIQHDKYEISPGNNRGLTGNALCSRMLRDRKLISSCGSCFIKVANYRQVNKVGDGSIKEVCYVPKRGGNHRAFVLTPPLLDMLPTNWEQFMHWSIQHAKGKTISAHIFKIIMAECVYGIWIERNNRIFVQKSRIVGSVAKEIAYVSIIRSQPSILDEMPVNNSRQELLSAACLCPLATLFIQQRVASTAKVWAILHA</sequence>
<comment type="caution">
    <text evidence="1">The sequence shown here is derived from an EMBL/GenBank/DDBJ whole genome shotgun (WGS) entry which is preliminary data.</text>
</comment>
<evidence type="ECO:0000313" key="2">
    <source>
        <dbReference type="Proteomes" id="UP000824120"/>
    </source>
</evidence>
<reference evidence="1 2" key="1">
    <citation type="submission" date="2020-09" db="EMBL/GenBank/DDBJ databases">
        <title>De no assembly of potato wild relative species, Solanum commersonii.</title>
        <authorList>
            <person name="Cho K."/>
        </authorList>
    </citation>
    <scope>NUCLEOTIDE SEQUENCE [LARGE SCALE GENOMIC DNA]</scope>
    <source>
        <strain evidence="1">LZ3.2</strain>
        <tissue evidence="1">Leaf</tissue>
    </source>
</reference>
<name>A0A9J6AC99_SOLCO</name>
<dbReference type="AlphaFoldDB" id="A0A9J6AC99"/>
<accession>A0A9J6AC99</accession>
<organism evidence="1 2">
    <name type="scientific">Solanum commersonii</name>
    <name type="common">Commerson's wild potato</name>
    <name type="synonym">Commerson's nightshade</name>
    <dbReference type="NCBI Taxonomy" id="4109"/>
    <lineage>
        <taxon>Eukaryota</taxon>
        <taxon>Viridiplantae</taxon>
        <taxon>Streptophyta</taxon>
        <taxon>Embryophyta</taxon>
        <taxon>Tracheophyta</taxon>
        <taxon>Spermatophyta</taxon>
        <taxon>Magnoliopsida</taxon>
        <taxon>eudicotyledons</taxon>
        <taxon>Gunneridae</taxon>
        <taxon>Pentapetalae</taxon>
        <taxon>asterids</taxon>
        <taxon>lamiids</taxon>
        <taxon>Solanales</taxon>
        <taxon>Solanaceae</taxon>
        <taxon>Solanoideae</taxon>
        <taxon>Solaneae</taxon>
        <taxon>Solanum</taxon>
    </lineage>
</organism>
<dbReference type="Proteomes" id="UP000824120">
    <property type="component" value="Chromosome 2"/>
</dbReference>
<protein>
    <submittedName>
        <fullName evidence="1">Uncharacterized protein</fullName>
    </submittedName>
</protein>